<keyword evidence="3" id="KW-1185">Reference proteome</keyword>
<reference evidence="2 3" key="1">
    <citation type="submission" date="2020-08" db="EMBL/GenBank/DDBJ databases">
        <title>A novel species.</title>
        <authorList>
            <person name="Gao J."/>
        </authorList>
    </citation>
    <scope>NUCLEOTIDE SEQUENCE [LARGE SCALE GENOMIC DNA]</scope>
    <source>
        <strain evidence="2 3">CRXT-G-22</strain>
    </source>
</reference>
<dbReference type="Proteomes" id="UP000516052">
    <property type="component" value="Chromosome"/>
</dbReference>
<organism evidence="2 3">
    <name type="scientific">Streptomyces roseirectus</name>
    <dbReference type="NCBI Taxonomy" id="2768066"/>
    <lineage>
        <taxon>Bacteria</taxon>
        <taxon>Bacillati</taxon>
        <taxon>Actinomycetota</taxon>
        <taxon>Actinomycetes</taxon>
        <taxon>Kitasatosporales</taxon>
        <taxon>Streptomycetaceae</taxon>
        <taxon>Streptomyces</taxon>
    </lineage>
</organism>
<dbReference type="InterPro" id="IPR007712">
    <property type="entry name" value="RelE/ParE_toxin"/>
</dbReference>
<dbReference type="Pfam" id="PF05016">
    <property type="entry name" value="ParE_toxin"/>
    <property type="match status" value="1"/>
</dbReference>
<dbReference type="InterPro" id="IPR035093">
    <property type="entry name" value="RelE/ParE_toxin_dom_sf"/>
</dbReference>
<dbReference type="Gene3D" id="3.30.2310.20">
    <property type="entry name" value="RelE-like"/>
    <property type="match status" value="1"/>
</dbReference>
<evidence type="ECO:0000313" key="3">
    <source>
        <dbReference type="Proteomes" id="UP000516052"/>
    </source>
</evidence>
<evidence type="ECO:0000256" key="1">
    <source>
        <dbReference type="ARBA" id="ARBA00022649"/>
    </source>
</evidence>
<dbReference type="SUPFAM" id="SSF143011">
    <property type="entry name" value="RelE-like"/>
    <property type="match status" value="1"/>
</dbReference>
<protein>
    <submittedName>
        <fullName evidence="2">Type II toxin-antitoxin system RelE/ParE family toxin</fullName>
    </submittedName>
</protein>
<accession>A0A7H0IHF5</accession>
<evidence type="ECO:0000313" key="2">
    <source>
        <dbReference type="EMBL" id="QNP72221.1"/>
    </source>
</evidence>
<proteinExistence type="predicted"/>
<dbReference type="RefSeq" id="WP_187749178.1">
    <property type="nucleotide sequence ID" value="NZ_CP060828.1"/>
</dbReference>
<keyword evidence="1" id="KW-1277">Toxin-antitoxin system</keyword>
<gene>
    <name evidence="2" type="ORF">IAG44_24270</name>
</gene>
<name>A0A7H0IHF5_9ACTN</name>
<sequence length="83" mass="9366">MTYEIVFEPHALNAAARFLEEDPNGLALLLDTIDKLADDPRPTGSYAYGSPDLRRLRVGDYRVLYVIDDEVIHILVTHLGRTP</sequence>
<dbReference type="EMBL" id="CP060828">
    <property type="protein sequence ID" value="QNP72221.1"/>
    <property type="molecule type" value="Genomic_DNA"/>
</dbReference>
<dbReference type="AlphaFoldDB" id="A0A7H0IHF5"/>
<dbReference type="KEGG" id="sroi:IAG44_24270"/>